<evidence type="ECO:0000256" key="3">
    <source>
        <dbReference type="ARBA" id="ARBA00010088"/>
    </source>
</evidence>
<evidence type="ECO:0000313" key="15">
    <source>
        <dbReference type="Proteomes" id="UP000004622"/>
    </source>
</evidence>
<evidence type="ECO:0000256" key="4">
    <source>
        <dbReference type="ARBA" id="ARBA00012568"/>
    </source>
</evidence>
<protein>
    <recommendedName>
        <fullName evidence="5 11">Proline iminopeptidase</fullName>
        <shortName evidence="11">PIP</shortName>
        <ecNumber evidence="4 11">3.4.11.5</ecNumber>
    </recommendedName>
    <alternativeName>
        <fullName evidence="10 11">Prolyl aminopeptidase</fullName>
    </alternativeName>
</protein>
<dbReference type="InterPro" id="IPR029058">
    <property type="entry name" value="AB_hydrolase_fold"/>
</dbReference>
<keyword evidence="9 11" id="KW-0378">Hydrolase</keyword>
<proteinExistence type="inferred from homology"/>
<dbReference type="PATRIC" id="fig|1189611.3.peg.3325"/>
<sequence length="310" mass="34939">MTNCDAGFLAVSPLHSIFWRATGTPHGIPVIIIHGGPGSGSNETAEQLFDPRVFYIISYDQRGCGKSRPEGSLAENTTQDLVEDIERLRTMLGVDKWLITAGSWGTTLALLYSKWHPERCLGLLLRGTTEWTEEKFKWALFDRRQIEPLAYADFHLISSGRTVDEIVDDFSQALESPDQDLRDFAARTWKNAERYFEIPEGRQNLLKSEMVDSCASSAKIQLHYWKNNAFIENSDLFTQRSDKFPITLVHGQLDFVCPLAFARRAHARLPGSTLTVVPMAGHAYSDVNLFQAMRHEVGVIVAKIQNHEIG</sequence>
<feature type="domain" description="AB hydrolase-1" evidence="13">
    <location>
        <begin position="29"/>
        <end position="283"/>
    </location>
</feature>
<evidence type="ECO:0000256" key="1">
    <source>
        <dbReference type="ARBA" id="ARBA00001585"/>
    </source>
</evidence>
<dbReference type="Gene3D" id="3.40.50.1820">
    <property type="entry name" value="alpha/beta hydrolase"/>
    <property type="match status" value="1"/>
</dbReference>
<evidence type="ECO:0000259" key="13">
    <source>
        <dbReference type="Pfam" id="PF00561"/>
    </source>
</evidence>
<evidence type="ECO:0000313" key="14">
    <source>
        <dbReference type="EMBL" id="EIM73227.1"/>
    </source>
</evidence>
<organism evidence="14 15">
    <name type="scientific">Nitratireductor aquibiodomus RA22</name>
    <dbReference type="NCBI Taxonomy" id="1189611"/>
    <lineage>
        <taxon>Bacteria</taxon>
        <taxon>Pseudomonadati</taxon>
        <taxon>Pseudomonadota</taxon>
        <taxon>Alphaproteobacteria</taxon>
        <taxon>Hyphomicrobiales</taxon>
        <taxon>Phyllobacteriaceae</taxon>
        <taxon>Nitratireductor</taxon>
    </lineage>
</organism>
<feature type="active site" description="Nucleophile" evidence="12">
    <location>
        <position position="103"/>
    </location>
</feature>
<dbReference type="AlphaFoldDB" id="I5BUH5"/>
<name>I5BUH5_9HYPH</name>
<dbReference type="RefSeq" id="WP_007009604.1">
    <property type="nucleotide sequence ID" value="NZ_AJXZ01000041.1"/>
</dbReference>
<keyword evidence="6 11" id="KW-0031">Aminopeptidase</keyword>
<dbReference type="MEROPS" id="S33.001"/>
<dbReference type="PANTHER" id="PTHR43722">
    <property type="entry name" value="PROLINE IMINOPEPTIDASE"/>
    <property type="match status" value="1"/>
</dbReference>
<dbReference type="InterPro" id="IPR005944">
    <property type="entry name" value="Pro_iminopeptidase"/>
</dbReference>
<comment type="subcellular location">
    <subcellularLocation>
        <location evidence="2 11">Cytoplasm</location>
    </subcellularLocation>
</comment>
<evidence type="ECO:0000256" key="12">
    <source>
        <dbReference type="PIRSR" id="PIRSR006431-1"/>
    </source>
</evidence>
<evidence type="ECO:0000256" key="7">
    <source>
        <dbReference type="ARBA" id="ARBA00022490"/>
    </source>
</evidence>
<comment type="caution">
    <text evidence="14">The sequence shown here is derived from an EMBL/GenBank/DDBJ whole genome shotgun (WGS) entry which is preliminary data.</text>
</comment>
<dbReference type="InterPro" id="IPR002410">
    <property type="entry name" value="Peptidase_S33"/>
</dbReference>
<keyword evidence="8 11" id="KW-0645">Protease</keyword>
<dbReference type="PANTHER" id="PTHR43722:SF1">
    <property type="entry name" value="PROLINE IMINOPEPTIDASE"/>
    <property type="match status" value="1"/>
</dbReference>
<reference evidence="14 15" key="1">
    <citation type="journal article" date="2012" name="J. Bacteriol.">
        <title>Genome Sequence of Nitratireductor aquibiodomus Strain RA22.</title>
        <authorList>
            <person name="Singh A."/>
            <person name="Jangir P.K."/>
            <person name="Kumari C."/>
            <person name="Sharma R."/>
        </authorList>
    </citation>
    <scope>NUCLEOTIDE SEQUENCE [LARGE SCALE GENOMIC DNA]</scope>
    <source>
        <strain evidence="14 15">RA22</strain>
    </source>
</reference>
<evidence type="ECO:0000256" key="6">
    <source>
        <dbReference type="ARBA" id="ARBA00022438"/>
    </source>
</evidence>
<dbReference type="PIRSF" id="PIRSF006431">
    <property type="entry name" value="Pept_S33"/>
    <property type="match status" value="1"/>
</dbReference>
<dbReference type="InterPro" id="IPR000073">
    <property type="entry name" value="AB_hydrolase_1"/>
</dbReference>
<feature type="active site" evidence="12">
    <location>
        <position position="254"/>
    </location>
</feature>
<evidence type="ECO:0000256" key="8">
    <source>
        <dbReference type="ARBA" id="ARBA00022670"/>
    </source>
</evidence>
<keyword evidence="7 11" id="KW-0963">Cytoplasm</keyword>
<dbReference type="Proteomes" id="UP000004622">
    <property type="component" value="Unassembled WGS sequence"/>
</dbReference>
<evidence type="ECO:0000256" key="11">
    <source>
        <dbReference type="PIRNR" id="PIRNR006431"/>
    </source>
</evidence>
<evidence type="ECO:0000256" key="2">
    <source>
        <dbReference type="ARBA" id="ARBA00004496"/>
    </source>
</evidence>
<accession>I5BUH5</accession>
<comment type="catalytic activity">
    <reaction evidence="1 11">
        <text>Release of N-terminal proline from a peptide.</text>
        <dbReference type="EC" id="3.4.11.5"/>
    </reaction>
</comment>
<dbReference type="GO" id="GO:0005737">
    <property type="term" value="C:cytoplasm"/>
    <property type="evidence" value="ECO:0007669"/>
    <property type="project" value="UniProtKB-SubCell"/>
</dbReference>
<dbReference type="SUPFAM" id="SSF53474">
    <property type="entry name" value="alpha/beta-Hydrolases"/>
    <property type="match status" value="1"/>
</dbReference>
<evidence type="ECO:0000256" key="10">
    <source>
        <dbReference type="ARBA" id="ARBA00029605"/>
    </source>
</evidence>
<dbReference type="GO" id="GO:0004177">
    <property type="term" value="F:aminopeptidase activity"/>
    <property type="evidence" value="ECO:0007669"/>
    <property type="project" value="UniProtKB-UniRule"/>
</dbReference>
<dbReference type="OrthoDB" id="9796770at2"/>
<dbReference type="EMBL" id="AJXZ01000041">
    <property type="protein sequence ID" value="EIM73227.1"/>
    <property type="molecule type" value="Genomic_DNA"/>
</dbReference>
<comment type="similarity">
    <text evidence="3 11">Belongs to the peptidase S33 family.</text>
</comment>
<dbReference type="PRINTS" id="PR00793">
    <property type="entry name" value="PROAMNOPTASE"/>
</dbReference>
<dbReference type="GO" id="GO:0006508">
    <property type="term" value="P:proteolysis"/>
    <property type="evidence" value="ECO:0007669"/>
    <property type="project" value="UniProtKB-KW"/>
</dbReference>
<dbReference type="EC" id="3.4.11.5" evidence="4 11"/>
<dbReference type="Pfam" id="PF00561">
    <property type="entry name" value="Abhydrolase_1"/>
    <property type="match status" value="1"/>
</dbReference>
<gene>
    <name evidence="14" type="ORF">A33O_16462</name>
</gene>
<evidence type="ECO:0000256" key="9">
    <source>
        <dbReference type="ARBA" id="ARBA00022801"/>
    </source>
</evidence>
<feature type="active site" description="Proton donor" evidence="12">
    <location>
        <position position="282"/>
    </location>
</feature>
<evidence type="ECO:0000256" key="5">
    <source>
        <dbReference type="ARBA" id="ARBA00021843"/>
    </source>
</evidence>